<evidence type="ECO:0000313" key="2">
    <source>
        <dbReference type="EMBL" id="GBM43949.1"/>
    </source>
</evidence>
<dbReference type="AlphaFoldDB" id="A0A4Y2FUA5"/>
<gene>
    <name evidence="2" type="ORF">AVEN_251647_1</name>
</gene>
<proteinExistence type="predicted"/>
<reference evidence="2 3" key="1">
    <citation type="journal article" date="2019" name="Sci. Rep.">
        <title>Orb-weaving spider Araneus ventricosus genome elucidates the spidroin gene catalogue.</title>
        <authorList>
            <person name="Kono N."/>
            <person name="Nakamura H."/>
            <person name="Ohtoshi R."/>
            <person name="Moran D.A.P."/>
            <person name="Shinohara A."/>
            <person name="Yoshida Y."/>
            <person name="Fujiwara M."/>
            <person name="Mori M."/>
            <person name="Tomita M."/>
            <person name="Arakawa K."/>
        </authorList>
    </citation>
    <scope>NUCLEOTIDE SEQUENCE [LARGE SCALE GENOMIC DNA]</scope>
</reference>
<evidence type="ECO:0000313" key="3">
    <source>
        <dbReference type="Proteomes" id="UP000499080"/>
    </source>
</evidence>
<dbReference type="EMBL" id="BGPR01001049">
    <property type="protein sequence ID" value="GBM43949.1"/>
    <property type="molecule type" value="Genomic_DNA"/>
</dbReference>
<comment type="caution">
    <text evidence="2">The sequence shown here is derived from an EMBL/GenBank/DDBJ whole genome shotgun (WGS) entry which is preliminary data.</text>
</comment>
<feature type="region of interest" description="Disordered" evidence="1">
    <location>
        <begin position="182"/>
        <end position="207"/>
    </location>
</feature>
<protein>
    <submittedName>
        <fullName evidence="2">Uncharacterized protein</fullName>
    </submittedName>
</protein>
<sequence>MRGIRLRTKYKEKLDFHWLYLRQMKLSHFLHPQNALEYPVSITTDICMSGVWGFSRGGKTARSPCLDFRAQLNDRQLETEVGVLIAITRQRPTPPAGDMSLHRSGGGMWRALACLCALKIAIVSPTANLSTNVNAEVTRDSVVVAPTAISVPEKLVCLLLWTVALWAQGASKARTSPECCASTSQESARHREEHHSNNTELRHKDSD</sequence>
<organism evidence="2 3">
    <name type="scientific">Araneus ventricosus</name>
    <name type="common">Orbweaver spider</name>
    <name type="synonym">Epeira ventricosa</name>
    <dbReference type="NCBI Taxonomy" id="182803"/>
    <lineage>
        <taxon>Eukaryota</taxon>
        <taxon>Metazoa</taxon>
        <taxon>Ecdysozoa</taxon>
        <taxon>Arthropoda</taxon>
        <taxon>Chelicerata</taxon>
        <taxon>Arachnida</taxon>
        <taxon>Araneae</taxon>
        <taxon>Araneomorphae</taxon>
        <taxon>Entelegynae</taxon>
        <taxon>Araneoidea</taxon>
        <taxon>Araneidae</taxon>
        <taxon>Araneus</taxon>
    </lineage>
</organism>
<keyword evidence="3" id="KW-1185">Reference proteome</keyword>
<name>A0A4Y2FUA5_ARAVE</name>
<feature type="compositionally biased region" description="Basic and acidic residues" evidence="1">
    <location>
        <begin position="187"/>
        <end position="207"/>
    </location>
</feature>
<accession>A0A4Y2FUA5</accession>
<dbReference type="Proteomes" id="UP000499080">
    <property type="component" value="Unassembled WGS sequence"/>
</dbReference>
<evidence type="ECO:0000256" key="1">
    <source>
        <dbReference type="SAM" id="MobiDB-lite"/>
    </source>
</evidence>